<dbReference type="InParanoid" id="A0A2T3AYL9"/>
<feature type="compositionally biased region" description="Basic and acidic residues" evidence="5">
    <location>
        <begin position="118"/>
        <end position="139"/>
    </location>
</feature>
<dbReference type="Gene3D" id="6.10.150.10">
    <property type="match status" value="1"/>
</dbReference>
<keyword evidence="2" id="KW-0677">Repeat</keyword>
<feature type="repeat" description="RPEL" evidence="4">
    <location>
        <begin position="114"/>
        <end position="139"/>
    </location>
</feature>
<evidence type="ECO:0000313" key="7">
    <source>
        <dbReference type="Proteomes" id="UP000241818"/>
    </source>
</evidence>
<dbReference type="Pfam" id="PF02755">
    <property type="entry name" value="RPEL"/>
    <property type="match status" value="3"/>
</dbReference>
<evidence type="ECO:0000256" key="1">
    <source>
        <dbReference type="ARBA" id="ARBA00004123"/>
    </source>
</evidence>
<name>A0A2T3AYL9_AMORE</name>
<feature type="compositionally biased region" description="Basic and acidic residues" evidence="5">
    <location>
        <begin position="146"/>
        <end position="161"/>
    </location>
</feature>
<evidence type="ECO:0000256" key="4">
    <source>
        <dbReference type="PROSITE-ProRule" id="PRU00401"/>
    </source>
</evidence>
<accession>A0A2T3AYL9</accession>
<dbReference type="PANTHER" id="PTHR22793:SF12">
    <property type="entry name" value="MYOCARDIN-RELATED TRANSCRIPTION FACTOR, ISOFORM H"/>
    <property type="match status" value="1"/>
</dbReference>
<evidence type="ECO:0000256" key="2">
    <source>
        <dbReference type="ARBA" id="ARBA00022737"/>
    </source>
</evidence>
<protein>
    <recommendedName>
        <fullName evidence="8">RPEL repeat protein</fullName>
    </recommendedName>
</protein>
<evidence type="ECO:0000313" key="6">
    <source>
        <dbReference type="EMBL" id="PSS15166.1"/>
    </source>
</evidence>
<sequence length="161" mass="18401">MAAQVEQTLIDSTPISPIRPNHVRQNSLEKHLQTRPNPQELKDRHILLDINAAPALQSVAHDLERQRATDSLKKGLERRPHREDLVERHILPDSTAAPAIQGHQKELEMRMRADSLNEKISHRPKPEDLIKQGVLHEDPTSPVETYEEKMEDEYAKREGGA</sequence>
<evidence type="ECO:0008006" key="8">
    <source>
        <dbReference type="Google" id="ProtNLM"/>
    </source>
</evidence>
<dbReference type="GO" id="GO:0005634">
    <property type="term" value="C:nucleus"/>
    <property type="evidence" value="ECO:0007669"/>
    <property type="project" value="UniProtKB-SubCell"/>
</dbReference>
<feature type="region of interest" description="Disordered" evidence="5">
    <location>
        <begin position="118"/>
        <end position="161"/>
    </location>
</feature>
<dbReference type="PROSITE" id="PS51073">
    <property type="entry name" value="RPEL"/>
    <property type="match status" value="3"/>
</dbReference>
<dbReference type="RefSeq" id="XP_024719765.1">
    <property type="nucleotide sequence ID" value="XM_024866838.1"/>
</dbReference>
<dbReference type="AlphaFoldDB" id="A0A2T3AYL9"/>
<dbReference type="InterPro" id="IPR004018">
    <property type="entry name" value="RPEL_repeat"/>
</dbReference>
<organism evidence="6 7">
    <name type="scientific">Amorphotheca resinae ATCC 22711</name>
    <dbReference type="NCBI Taxonomy" id="857342"/>
    <lineage>
        <taxon>Eukaryota</taxon>
        <taxon>Fungi</taxon>
        <taxon>Dikarya</taxon>
        <taxon>Ascomycota</taxon>
        <taxon>Pezizomycotina</taxon>
        <taxon>Leotiomycetes</taxon>
        <taxon>Helotiales</taxon>
        <taxon>Amorphothecaceae</taxon>
        <taxon>Amorphotheca</taxon>
    </lineage>
</organism>
<dbReference type="EMBL" id="KZ679013">
    <property type="protein sequence ID" value="PSS15166.1"/>
    <property type="molecule type" value="Genomic_DNA"/>
</dbReference>
<dbReference type="GeneID" id="36574919"/>
<keyword evidence="7" id="KW-1185">Reference proteome</keyword>
<proteinExistence type="predicted"/>
<dbReference type="InterPro" id="IPR043451">
    <property type="entry name" value="Myocardin-like"/>
</dbReference>
<dbReference type="Gene3D" id="6.10.140.2040">
    <property type="match status" value="1"/>
</dbReference>
<dbReference type="PANTHER" id="PTHR22793">
    <property type="entry name" value="MYOCARDIN-RELATED TRANSCRIPTION FACTOR-RELATED"/>
    <property type="match status" value="1"/>
</dbReference>
<dbReference type="OrthoDB" id="197676at2759"/>
<feature type="repeat" description="RPEL" evidence="4">
    <location>
        <begin position="26"/>
        <end position="51"/>
    </location>
</feature>
<dbReference type="SMART" id="SM00707">
    <property type="entry name" value="RPEL"/>
    <property type="match status" value="3"/>
</dbReference>
<dbReference type="GO" id="GO:0045944">
    <property type="term" value="P:positive regulation of transcription by RNA polymerase II"/>
    <property type="evidence" value="ECO:0007669"/>
    <property type="project" value="TreeGrafter"/>
</dbReference>
<comment type="subcellular location">
    <subcellularLocation>
        <location evidence="1">Nucleus</location>
    </subcellularLocation>
</comment>
<evidence type="ECO:0000256" key="5">
    <source>
        <dbReference type="SAM" id="MobiDB-lite"/>
    </source>
</evidence>
<feature type="repeat" description="RPEL" evidence="4">
    <location>
        <begin position="70"/>
        <end position="95"/>
    </location>
</feature>
<reference evidence="6 7" key="1">
    <citation type="journal article" date="2018" name="New Phytol.">
        <title>Comparative genomics and transcriptomics depict ericoid mycorrhizal fungi as versatile saprotrophs and plant mutualists.</title>
        <authorList>
            <person name="Martino E."/>
            <person name="Morin E."/>
            <person name="Grelet G.A."/>
            <person name="Kuo A."/>
            <person name="Kohler A."/>
            <person name="Daghino S."/>
            <person name="Barry K.W."/>
            <person name="Cichocki N."/>
            <person name="Clum A."/>
            <person name="Dockter R.B."/>
            <person name="Hainaut M."/>
            <person name="Kuo R.C."/>
            <person name="LaButti K."/>
            <person name="Lindahl B.D."/>
            <person name="Lindquist E.A."/>
            <person name="Lipzen A."/>
            <person name="Khouja H.R."/>
            <person name="Magnuson J."/>
            <person name="Murat C."/>
            <person name="Ohm R.A."/>
            <person name="Singer S.W."/>
            <person name="Spatafora J.W."/>
            <person name="Wang M."/>
            <person name="Veneault-Fourrey C."/>
            <person name="Henrissat B."/>
            <person name="Grigoriev I.V."/>
            <person name="Martin F.M."/>
            <person name="Perotto S."/>
        </authorList>
    </citation>
    <scope>NUCLEOTIDE SEQUENCE [LARGE SCALE GENOMIC DNA]</scope>
    <source>
        <strain evidence="6 7">ATCC 22711</strain>
    </source>
</reference>
<dbReference type="GO" id="GO:0003713">
    <property type="term" value="F:transcription coactivator activity"/>
    <property type="evidence" value="ECO:0007669"/>
    <property type="project" value="TreeGrafter"/>
</dbReference>
<dbReference type="STRING" id="857342.A0A2T3AYL9"/>
<keyword evidence="3" id="KW-0539">Nucleus</keyword>
<evidence type="ECO:0000256" key="3">
    <source>
        <dbReference type="ARBA" id="ARBA00023242"/>
    </source>
</evidence>
<gene>
    <name evidence="6" type="ORF">M430DRAFT_35908</name>
</gene>
<dbReference type="Proteomes" id="UP000241818">
    <property type="component" value="Unassembled WGS sequence"/>
</dbReference>